<comment type="similarity">
    <text evidence="2">Belongs to the fatty acid desaturase type 2 family.</text>
</comment>
<dbReference type="GO" id="GO:0042284">
    <property type="term" value="F:sphingolipid delta-4 desaturase activity"/>
    <property type="evidence" value="ECO:0007669"/>
    <property type="project" value="TreeGrafter"/>
</dbReference>
<keyword evidence="6" id="KW-1185">Reference proteome</keyword>
<evidence type="ECO:0000313" key="6">
    <source>
        <dbReference type="Proteomes" id="UP000218785"/>
    </source>
</evidence>
<dbReference type="CDD" id="cd03511">
    <property type="entry name" value="Rhizopine-oxygenase-like"/>
    <property type="match status" value="1"/>
</dbReference>
<dbReference type="KEGG" id="ttq:NIES37_18680"/>
<dbReference type="InterPro" id="IPR005804">
    <property type="entry name" value="FA_desaturase_dom"/>
</dbReference>
<evidence type="ECO:0000256" key="1">
    <source>
        <dbReference type="ARBA" id="ARBA00001954"/>
    </source>
</evidence>
<dbReference type="Pfam" id="PF00487">
    <property type="entry name" value="FA_desaturase"/>
    <property type="match status" value="1"/>
</dbReference>
<dbReference type="InterPro" id="IPR039393">
    <property type="entry name" value="Rhizopine-oxygenase-like"/>
</dbReference>
<dbReference type="Proteomes" id="UP000218785">
    <property type="component" value="Chromosome"/>
</dbReference>
<evidence type="ECO:0000256" key="3">
    <source>
        <dbReference type="SAM" id="Phobius"/>
    </source>
</evidence>
<comment type="cofactor">
    <cofactor evidence="1">
        <name>Fe(2+)</name>
        <dbReference type="ChEBI" id="CHEBI:29033"/>
    </cofactor>
</comment>
<dbReference type="GO" id="GO:0016020">
    <property type="term" value="C:membrane"/>
    <property type="evidence" value="ECO:0007669"/>
    <property type="project" value="GOC"/>
</dbReference>
<evidence type="ECO:0000256" key="2">
    <source>
        <dbReference type="ARBA" id="ARBA00008749"/>
    </source>
</evidence>
<sequence>MSSEMITQTKLWDDKTEQHQNPQQILSVEELSILNERSNLKGLVQLIGHLAIIGCSGYVWATNFGNWPLAIPALIIYGFSLACMFAPMHEAGHRTAFANNRLNDIVAWFAGVLSFYNSTFYRRYHKWHHRYTRVPGKDPELTDLTPRNLGEYFLVLSGLPWWLDKIQGHYRAALGKLDNCPFIPDTAKAEVIRSTRLQLAVYAGAIAVSFAVGKPWFFMYWLLPLIVGQPLLRFILLGEHTGCTLDANLLTNTRITFTLWPVQFLMWNMPLHAVHHLYPSIPFHAMPQAYPMLSNHFTHVDSGYIKVNQYILANLGKLPC</sequence>
<name>A0A1Z4MWV8_9CYAN</name>
<keyword evidence="3" id="KW-1133">Transmembrane helix</keyword>
<keyword evidence="3" id="KW-0812">Transmembrane</keyword>
<dbReference type="AlphaFoldDB" id="A0A1Z4MWV8"/>
<feature type="transmembrane region" description="Helical" evidence="3">
    <location>
        <begin position="199"/>
        <end position="223"/>
    </location>
</feature>
<evidence type="ECO:0000313" key="5">
    <source>
        <dbReference type="EMBL" id="BAY97920.1"/>
    </source>
</evidence>
<dbReference type="GO" id="GO:0046513">
    <property type="term" value="P:ceramide biosynthetic process"/>
    <property type="evidence" value="ECO:0007669"/>
    <property type="project" value="TreeGrafter"/>
</dbReference>
<feature type="domain" description="Fatty acid desaturase" evidence="4">
    <location>
        <begin position="66"/>
        <end position="299"/>
    </location>
</feature>
<dbReference type="RefSeq" id="WP_096574959.1">
    <property type="nucleotide sequence ID" value="NZ_CAWNJS010000001.1"/>
</dbReference>
<accession>A0A1Z4MWV8</accession>
<dbReference type="EMBL" id="AP018248">
    <property type="protein sequence ID" value="BAY97920.1"/>
    <property type="molecule type" value="Genomic_DNA"/>
</dbReference>
<organism evidence="5 6">
    <name type="scientific">Tolypothrix tenuis PCC 7101</name>
    <dbReference type="NCBI Taxonomy" id="231146"/>
    <lineage>
        <taxon>Bacteria</taxon>
        <taxon>Bacillati</taxon>
        <taxon>Cyanobacteriota</taxon>
        <taxon>Cyanophyceae</taxon>
        <taxon>Nostocales</taxon>
        <taxon>Tolypothrichaceae</taxon>
        <taxon>Tolypothrix</taxon>
    </lineage>
</organism>
<keyword evidence="3" id="KW-0472">Membrane</keyword>
<proteinExistence type="inferred from homology"/>
<protein>
    <submittedName>
        <fullName evidence="5">Fatty acid desaturase</fullName>
    </submittedName>
</protein>
<gene>
    <name evidence="5" type="ORF">NIES37_18680</name>
</gene>
<reference evidence="5 6" key="1">
    <citation type="submission" date="2017-06" db="EMBL/GenBank/DDBJ databases">
        <title>Genome sequencing of cyanobaciteial culture collection at National Institute for Environmental Studies (NIES).</title>
        <authorList>
            <person name="Hirose Y."/>
            <person name="Shimura Y."/>
            <person name="Fujisawa T."/>
            <person name="Nakamura Y."/>
            <person name="Kawachi M."/>
        </authorList>
    </citation>
    <scope>NUCLEOTIDE SEQUENCE [LARGE SCALE GENOMIC DNA]</scope>
    <source>
        <strain evidence="5 6">NIES-37</strain>
    </source>
</reference>
<feature type="transmembrane region" description="Helical" evidence="3">
    <location>
        <begin position="67"/>
        <end position="86"/>
    </location>
</feature>
<evidence type="ECO:0000259" key="4">
    <source>
        <dbReference type="Pfam" id="PF00487"/>
    </source>
</evidence>
<dbReference type="PANTHER" id="PTHR12879">
    <property type="entry name" value="SPHINGOLIPID DELTA 4 DESATURASE/C-4 HYDROXYLASE PROTEIN DES2"/>
    <property type="match status" value="1"/>
</dbReference>
<dbReference type="PANTHER" id="PTHR12879:SF8">
    <property type="entry name" value="SPHINGOLIPID DELTA(4)-DESATURASE DES1"/>
    <property type="match status" value="1"/>
</dbReference>